<evidence type="ECO:0000259" key="3">
    <source>
        <dbReference type="Pfam" id="PF01411"/>
    </source>
</evidence>
<reference evidence="4 5" key="1">
    <citation type="journal article" date="2016" name="Nat. Commun.">
        <title>Thousands of microbial genomes shed light on interconnected biogeochemical processes in an aquifer system.</title>
        <authorList>
            <person name="Anantharaman K."/>
            <person name="Brown C.T."/>
            <person name="Hug L.A."/>
            <person name="Sharon I."/>
            <person name="Castelle C.J."/>
            <person name="Probst A.J."/>
            <person name="Thomas B.C."/>
            <person name="Singh A."/>
            <person name="Wilkins M.J."/>
            <person name="Karaoz U."/>
            <person name="Brodie E.L."/>
            <person name="Williams K.H."/>
            <person name="Hubbard S.S."/>
            <person name="Banfield J.F."/>
        </authorList>
    </citation>
    <scope>NUCLEOTIDE SEQUENCE [LARGE SCALE GENOMIC DNA]</scope>
</reference>
<evidence type="ECO:0000313" key="5">
    <source>
        <dbReference type="Proteomes" id="UP000178771"/>
    </source>
</evidence>
<dbReference type="Pfam" id="PF01411">
    <property type="entry name" value="tRNA-synt_2c"/>
    <property type="match status" value="1"/>
</dbReference>
<dbReference type="GO" id="GO:0006419">
    <property type="term" value="P:alanyl-tRNA aminoacylation"/>
    <property type="evidence" value="ECO:0007669"/>
    <property type="project" value="InterPro"/>
</dbReference>
<dbReference type="EMBL" id="MEVH01000004">
    <property type="protein sequence ID" value="OGC52278.1"/>
    <property type="molecule type" value="Genomic_DNA"/>
</dbReference>
<dbReference type="InterPro" id="IPR018164">
    <property type="entry name" value="Ala-tRNA-synth_IIc_N"/>
</dbReference>
<dbReference type="GO" id="GO:0004813">
    <property type="term" value="F:alanine-tRNA ligase activity"/>
    <property type="evidence" value="ECO:0007669"/>
    <property type="project" value="InterPro"/>
</dbReference>
<dbReference type="GO" id="GO:0005524">
    <property type="term" value="F:ATP binding"/>
    <property type="evidence" value="ECO:0007669"/>
    <property type="project" value="InterPro"/>
</dbReference>
<organism evidence="4 5">
    <name type="scientific">candidate division WWE3 bacterium RIFCSPLOWO2_01_FULL_39_13</name>
    <dbReference type="NCBI Taxonomy" id="1802624"/>
    <lineage>
        <taxon>Bacteria</taxon>
        <taxon>Katanobacteria</taxon>
    </lineage>
</organism>
<accession>A0A1F4V509</accession>
<dbReference type="InterPro" id="IPR051335">
    <property type="entry name" value="Alanyl-tRNA_Editing_Enzymes"/>
</dbReference>
<gene>
    <name evidence="4" type="ORF">A2982_00355</name>
</gene>
<dbReference type="SUPFAM" id="SSF50447">
    <property type="entry name" value="Translation proteins"/>
    <property type="match status" value="1"/>
</dbReference>
<dbReference type="STRING" id="1802624.A2982_00355"/>
<evidence type="ECO:0000256" key="1">
    <source>
        <dbReference type="ARBA" id="ARBA00022723"/>
    </source>
</evidence>
<proteinExistence type="predicted"/>
<feature type="domain" description="Alanyl-tRNA synthetase class IIc N-terminal" evidence="3">
    <location>
        <begin position="28"/>
        <end position="74"/>
    </location>
</feature>
<dbReference type="GO" id="GO:0046872">
    <property type="term" value="F:metal ion binding"/>
    <property type="evidence" value="ECO:0007669"/>
    <property type="project" value="UniProtKB-KW"/>
</dbReference>
<name>A0A1F4V509_UNCKA</name>
<sequence length="81" mass="9161">MKTKQIYYEDGYLKELQAKVLSITPARNLNNIILDQTIFYPEGGGQPCDRGMIGFAKVEYVEKSDKLVRLTVEVSTAYTVP</sequence>
<protein>
    <recommendedName>
        <fullName evidence="3">Alanyl-tRNA synthetase class IIc N-terminal domain-containing protein</fullName>
    </recommendedName>
</protein>
<dbReference type="Gene3D" id="2.40.30.130">
    <property type="match status" value="1"/>
</dbReference>
<dbReference type="PANTHER" id="PTHR43462">
    <property type="entry name" value="ALANYL-TRNA EDITING PROTEIN"/>
    <property type="match status" value="1"/>
</dbReference>
<dbReference type="PANTHER" id="PTHR43462:SF1">
    <property type="entry name" value="ALANYL-TRNA EDITING PROTEIN AARSD1"/>
    <property type="match status" value="1"/>
</dbReference>
<evidence type="ECO:0000313" key="4">
    <source>
        <dbReference type="EMBL" id="OGC52278.1"/>
    </source>
</evidence>
<dbReference type="AlphaFoldDB" id="A0A1F4V509"/>
<evidence type="ECO:0000256" key="2">
    <source>
        <dbReference type="ARBA" id="ARBA00022833"/>
    </source>
</evidence>
<keyword evidence="1" id="KW-0479">Metal-binding</keyword>
<comment type="caution">
    <text evidence="4">The sequence shown here is derived from an EMBL/GenBank/DDBJ whole genome shotgun (WGS) entry which is preliminary data.</text>
</comment>
<keyword evidence="2" id="KW-0862">Zinc</keyword>
<dbReference type="Proteomes" id="UP000178771">
    <property type="component" value="Unassembled WGS sequence"/>
</dbReference>
<dbReference type="InterPro" id="IPR009000">
    <property type="entry name" value="Transl_B-barrel_sf"/>
</dbReference>
<dbReference type="GO" id="GO:0002161">
    <property type="term" value="F:aminoacyl-tRNA deacylase activity"/>
    <property type="evidence" value="ECO:0007669"/>
    <property type="project" value="UniProtKB-ARBA"/>
</dbReference>